<keyword evidence="3" id="KW-1185">Reference proteome</keyword>
<dbReference type="STRING" id="1288291.A0A059EZV5"/>
<dbReference type="Gene3D" id="2.40.50.140">
    <property type="entry name" value="Nucleic acid-binding proteins"/>
    <property type="match status" value="1"/>
</dbReference>
<gene>
    <name evidence="2" type="ORF">H312_02223</name>
</gene>
<evidence type="ECO:0000313" key="2">
    <source>
        <dbReference type="EMBL" id="KCZ80397.1"/>
    </source>
</evidence>
<dbReference type="Proteomes" id="UP000030655">
    <property type="component" value="Unassembled WGS sequence"/>
</dbReference>
<dbReference type="EMBL" id="KK365184">
    <property type="protein sequence ID" value="KCZ80397.1"/>
    <property type="molecule type" value="Genomic_DNA"/>
</dbReference>
<protein>
    <recommendedName>
        <fullName evidence="1">CSD domain-containing protein</fullName>
    </recommendedName>
</protein>
<evidence type="ECO:0000313" key="3">
    <source>
        <dbReference type="Proteomes" id="UP000030655"/>
    </source>
</evidence>
<dbReference type="PROSITE" id="PS51857">
    <property type="entry name" value="CSD_2"/>
    <property type="match status" value="1"/>
</dbReference>
<dbReference type="SUPFAM" id="SSF50249">
    <property type="entry name" value="Nucleic acid-binding proteins"/>
    <property type="match status" value="1"/>
</dbReference>
<accession>A0A059EZV5</accession>
<dbReference type="GO" id="GO:0003676">
    <property type="term" value="F:nucleic acid binding"/>
    <property type="evidence" value="ECO:0007669"/>
    <property type="project" value="InterPro"/>
</dbReference>
<dbReference type="InterPro" id="IPR050181">
    <property type="entry name" value="Cold_shock_domain"/>
</dbReference>
<evidence type="ECO:0000259" key="1">
    <source>
        <dbReference type="PROSITE" id="PS51857"/>
    </source>
</evidence>
<feature type="domain" description="CSD" evidence="1">
    <location>
        <begin position="7"/>
        <end position="76"/>
    </location>
</feature>
<dbReference type="InterPro" id="IPR002059">
    <property type="entry name" value="CSP_DNA-bd"/>
</dbReference>
<dbReference type="SMART" id="SM00357">
    <property type="entry name" value="CSP"/>
    <property type="match status" value="1"/>
</dbReference>
<reference evidence="3" key="1">
    <citation type="submission" date="2013-02" db="EMBL/GenBank/DDBJ databases">
        <authorList>
            <consortium name="The Broad Institute Genome Sequencing Platform"/>
            <person name="Cuomo C."/>
            <person name="Becnel J."/>
            <person name="Sanscrainte N."/>
            <person name="Walker B."/>
            <person name="Young S.K."/>
            <person name="Zeng Q."/>
            <person name="Gargeya S."/>
            <person name="Fitzgerald M."/>
            <person name="Haas B."/>
            <person name="Abouelleil A."/>
            <person name="Alvarado L."/>
            <person name="Arachchi H.M."/>
            <person name="Berlin A.M."/>
            <person name="Chapman S.B."/>
            <person name="Dewar J."/>
            <person name="Goldberg J."/>
            <person name="Griggs A."/>
            <person name="Gujja S."/>
            <person name="Hansen M."/>
            <person name="Howarth C."/>
            <person name="Imamovic A."/>
            <person name="Larimer J."/>
            <person name="McCowan C."/>
            <person name="Murphy C."/>
            <person name="Neiman D."/>
            <person name="Pearson M."/>
            <person name="Priest M."/>
            <person name="Roberts A."/>
            <person name="Saif S."/>
            <person name="Shea T."/>
            <person name="Sisk P."/>
            <person name="Sykes S."/>
            <person name="Wortman J."/>
            <person name="Nusbaum C."/>
            <person name="Birren B."/>
        </authorList>
    </citation>
    <scope>NUCLEOTIDE SEQUENCE [LARGE SCALE GENOMIC DNA]</scope>
    <source>
        <strain evidence="3">PRA339</strain>
    </source>
</reference>
<dbReference type="OrthoDB" id="422005at2759"/>
<proteinExistence type="predicted"/>
<dbReference type="PANTHER" id="PTHR11544">
    <property type="entry name" value="COLD SHOCK DOMAIN CONTAINING PROTEINS"/>
    <property type="match status" value="1"/>
</dbReference>
<dbReference type="InterPro" id="IPR012340">
    <property type="entry name" value="NA-bd_OB-fold"/>
</dbReference>
<dbReference type="AlphaFoldDB" id="A0A059EZV5"/>
<organism evidence="2 3">
    <name type="scientific">Anncaliia algerae PRA339</name>
    <dbReference type="NCBI Taxonomy" id="1288291"/>
    <lineage>
        <taxon>Eukaryota</taxon>
        <taxon>Fungi</taxon>
        <taxon>Fungi incertae sedis</taxon>
        <taxon>Microsporidia</taxon>
        <taxon>Tubulinosematoidea</taxon>
        <taxon>Tubulinosematidae</taxon>
        <taxon>Anncaliia</taxon>
    </lineage>
</organism>
<name>A0A059EZV5_9MICR</name>
<sequence length="121" mass="14348">MQNNNIRYRGVVKFYSYRRGFGFIVCDDPRISEDIFFHFTSIAKQDDMELYLLPNEILEFDLIRGPNGYLAKNVTSPNYKVKRNKSTRLDIFKYYKKSFEKILDDALAKEVAKKSDKKDKN</sequence>
<dbReference type="InterPro" id="IPR011129">
    <property type="entry name" value="CSD"/>
</dbReference>
<reference evidence="2 3" key="2">
    <citation type="submission" date="2014-03" db="EMBL/GenBank/DDBJ databases">
        <title>The Genome Sequence of Anncaliia algerae insect isolate PRA339.</title>
        <authorList>
            <consortium name="The Broad Institute Genome Sequencing Platform"/>
            <consortium name="The Broad Institute Genome Sequencing Center for Infectious Disease"/>
            <person name="Cuomo C."/>
            <person name="Becnel J."/>
            <person name="Sanscrainte N."/>
            <person name="Walker B."/>
            <person name="Young S.K."/>
            <person name="Zeng Q."/>
            <person name="Gargeya S."/>
            <person name="Fitzgerald M."/>
            <person name="Haas B."/>
            <person name="Abouelleil A."/>
            <person name="Alvarado L."/>
            <person name="Arachchi H.M."/>
            <person name="Berlin A.M."/>
            <person name="Chapman S.B."/>
            <person name="Dewar J."/>
            <person name="Goldberg J."/>
            <person name="Griggs A."/>
            <person name="Gujja S."/>
            <person name="Hansen M."/>
            <person name="Howarth C."/>
            <person name="Imamovic A."/>
            <person name="Larimer J."/>
            <person name="McCowan C."/>
            <person name="Murphy C."/>
            <person name="Neiman D."/>
            <person name="Pearson M."/>
            <person name="Priest M."/>
            <person name="Roberts A."/>
            <person name="Saif S."/>
            <person name="Shea T."/>
            <person name="Sisk P."/>
            <person name="Sykes S."/>
            <person name="Wortman J."/>
            <person name="Nusbaum C."/>
            <person name="Birren B."/>
        </authorList>
    </citation>
    <scope>NUCLEOTIDE SEQUENCE [LARGE SCALE GENOMIC DNA]</scope>
    <source>
        <strain evidence="2 3">PRA339</strain>
    </source>
</reference>
<dbReference type="VEuPathDB" id="MicrosporidiaDB:H312_02223"/>
<dbReference type="Pfam" id="PF00313">
    <property type="entry name" value="CSD"/>
    <property type="match status" value="1"/>
</dbReference>
<dbReference type="HOGENOM" id="CLU_150840_0_0_1"/>